<dbReference type="CDD" id="cd01949">
    <property type="entry name" value="GGDEF"/>
    <property type="match status" value="1"/>
</dbReference>
<dbReference type="NCBIfam" id="TIGR00254">
    <property type="entry name" value="GGDEF"/>
    <property type="match status" value="1"/>
</dbReference>
<keyword evidence="4" id="KW-1185">Reference proteome</keyword>
<accession>A0A437RLD0</accession>
<reference evidence="3 4" key="1">
    <citation type="submission" date="2019-01" db="EMBL/GenBank/DDBJ databases">
        <authorList>
            <person name="Chen W.-M."/>
        </authorList>
    </citation>
    <scope>NUCLEOTIDE SEQUENCE [LARGE SCALE GENOMIC DNA]</scope>
    <source>
        <strain evidence="3 4">KYPY4</strain>
    </source>
</reference>
<name>A0A437RLD0_9BURK</name>
<dbReference type="SUPFAM" id="SSF141868">
    <property type="entry name" value="EAL domain-like"/>
    <property type="match status" value="1"/>
</dbReference>
<evidence type="ECO:0000313" key="4">
    <source>
        <dbReference type="Proteomes" id="UP000285575"/>
    </source>
</evidence>
<feature type="domain" description="GGDEF" evidence="2">
    <location>
        <begin position="175"/>
        <end position="313"/>
    </location>
</feature>
<dbReference type="PANTHER" id="PTHR44757:SF2">
    <property type="entry name" value="BIOFILM ARCHITECTURE MAINTENANCE PROTEIN MBAA"/>
    <property type="match status" value="1"/>
</dbReference>
<evidence type="ECO:0000259" key="1">
    <source>
        <dbReference type="PROSITE" id="PS50883"/>
    </source>
</evidence>
<evidence type="ECO:0000259" key="2">
    <source>
        <dbReference type="PROSITE" id="PS50887"/>
    </source>
</evidence>
<dbReference type="SUPFAM" id="SSF55073">
    <property type="entry name" value="Nucleotide cyclase"/>
    <property type="match status" value="1"/>
</dbReference>
<dbReference type="InterPro" id="IPR043128">
    <property type="entry name" value="Rev_trsase/Diguanyl_cyclase"/>
</dbReference>
<dbReference type="RefSeq" id="WP_128228071.1">
    <property type="nucleotide sequence ID" value="NZ_SACR01000002.1"/>
</dbReference>
<dbReference type="Proteomes" id="UP000285575">
    <property type="component" value="Unassembled WGS sequence"/>
</dbReference>
<protein>
    <submittedName>
        <fullName evidence="3">EAL domain-containing protein</fullName>
    </submittedName>
</protein>
<proteinExistence type="predicted"/>
<dbReference type="EMBL" id="SACR01000002">
    <property type="protein sequence ID" value="RVU47610.1"/>
    <property type="molecule type" value="Genomic_DNA"/>
</dbReference>
<evidence type="ECO:0000313" key="3">
    <source>
        <dbReference type="EMBL" id="RVU47610.1"/>
    </source>
</evidence>
<dbReference type="GO" id="GO:0003824">
    <property type="term" value="F:catalytic activity"/>
    <property type="evidence" value="ECO:0007669"/>
    <property type="project" value="UniProtKB-ARBA"/>
</dbReference>
<dbReference type="AlphaFoldDB" id="A0A437RLD0"/>
<dbReference type="CDD" id="cd01948">
    <property type="entry name" value="EAL"/>
    <property type="match status" value="1"/>
</dbReference>
<dbReference type="Pfam" id="PF00563">
    <property type="entry name" value="EAL"/>
    <property type="match status" value="1"/>
</dbReference>
<dbReference type="PANTHER" id="PTHR44757">
    <property type="entry name" value="DIGUANYLATE CYCLASE DGCP"/>
    <property type="match status" value="1"/>
</dbReference>
<dbReference type="Gene3D" id="3.30.70.270">
    <property type="match status" value="1"/>
</dbReference>
<dbReference type="InterPro" id="IPR000160">
    <property type="entry name" value="GGDEF_dom"/>
</dbReference>
<dbReference type="SMART" id="SM00052">
    <property type="entry name" value="EAL"/>
    <property type="match status" value="1"/>
</dbReference>
<organism evidence="3 4">
    <name type="scientific">Rubrivivax rivuli</name>
    <dbReference type="NCBI Taxonomy" id="1862385"/>
    <lineage>
        <taxon>Bacteria</taxon>
        <taxon>Pseudomonadati</taxon>
        <taxon>Pseudomonadota</taxon>
        <taxon>Betaproteobacteria</taxon>
        <taxon>Burkholderiales</taxon>
        <taxon>Sphaerotilaceae</taxon>
        <taxon>Rubrivivax</taxon>
    </lineage>
</organism>
<feature type="domain" description="EAL" evidence="1">
    <location>
        <begin position="322"/>
        <end position="576"/>
    </location>
</feature>
<dbReference type="InterPro" id="IPR001633">
    <property type="entry name" value="EAL_dom"/>
</dbReference>
<dbReference type="PROSITE" id="PS50887">
    <property type="entry name" value="GGDEF"/>
    <property type="match status" value="1"/>
</dbReference>
<dbReference type="InterPro" id="IPR052155">
    <property type="entry name" value="Biofilm_reg_signaling"/>
</dbReference>
<dbReference type="OrthoDB" id="9813903at2"/>
<dbReference type="InterPro" id="IPR029787">
    <property type="entry name" value="Nucleotide_cyclase"/>
</dbReference>
<dbReference type="FunFam" id="3.30.70.270:FF:000001">
    <property type="entry name" value="Diguanylate cyclase domain protein"/>
    <property type="match status" value="1"/>
</dbReference>
<comment type="caution">
    <text evidence="3">The sequence shown here is derived from an EMBL/GenBank/DDBJ whole genome shotgun (WGS) entry which is preliminary data.</text>
</comment>
<dbReference type="Pfam" id="PF00990">
    <property type="entry name" value="GGDEF"/>
    <property type="match status" value="1"/>
</dbReference>
<dbReference type="InterPro" id="IPR035919">
    <property type="entry name" value="EAL_sf"/>
</dbReference>
<dbReference type="Gene3D" id="3.30.450.20">
    <property type="entry name" value="PAS domain"/>
    <property type="match status" value="1"/>
</dbReference>
<sequence length="590" mass="64017">MSPAELDIATLSVLDATHQHIAVVDAAGLIVAVNRPWLNFARRHGVLGPDEDPAGRPYLPLCEACGLPADAATQAGLAEVLAGSDRSFELEHPCARRHDAPATESGERWYLMRASSLAGNRGGAVITHEDVSTRRQAEQQIRNLAFIDPLTGLPNRRMLFDRLQQACATSARHGQHGALFFIDLDHFKLVNDTLGHDHGDLLLQQVARRLQGCVRGEDTVARIGGDEFVVMTVGLDGLEKTAATQAAVVGEKILAAVGQPMLLGEHPHTVTPSIGVSLFRGREHTQEELVKRADVAMYQAKAAGRGTVRFFDPVMQAGLDARAALEADLKRALGANQLSLHYQGQVEDQRGTVGAEALLRWVHPQRGLLRPEQFLPLAEQNGLIVPIGQWVLDRACAQLGLWQRSGRHPGLHLSVNVSARQFRHDGFVDSVAQALRRHGADPRRLRLELRESLVQDNPARTLSRMGALKDLGVSFVLDDFGISYSSLSLLKRLPLEQIKISQTLMRTLLSDPHDAAIVRTIVGIADGMGLGAGAVGVENAQQRDKLLQLGCRQFQGDFFGAPAPLGQFEARMAGVATLAGLPHTRTSLRA</sequence>
<dbReference type="SMART" id="SM00267">
    <property type="entry name" value="GGDEF"/>
    <property type="match status" value="1"/>
</dbReference>
<dbReference type="Gene3D" id="3.20.20.450">
    <property type="entry name" value="EAL domain"/>
    <property type="match status" value="1"/>
</dbReference>
<gene>
    <name evidence="3" type="ORF">EOE66_07715</name>
</gene>
<dbReference type="PROSITE" id="PS50883">
    <property type="entry name" value="EAL"/>
    <property type="match status" value="1"/>
</dbReference>